<dbReference type="RefSeq" id="WP_013216481.1">
    <property type="nucleotide sequence ID" value="NC_014313.1"/>
</dbReference>
<reference evidence="14" key="1">
    <citation type="journal article" date="2011" name="J. Bacteriol.">
        <title>Genome sequences of eight morphologically diverse alphaproteobacteria.</title>
        <authorList>
            <consortium name="US DOE Joint Genome Institute"/>
            <person name="Brown P.J."/>
            <person name="Kysela D.T."/>
            <person name="Buechlein A."/>
            <person name="Hemmerich C."/>
            <person name="Brun Y.V."/>
        </authorList>
    </citation>
    <scope>NUCLEOTIDE SEQUENCE [LARGE SCALE GENOMIC DNA]</scope>
    <source>
        <strain evidence="14">ATCC 51888 / DSM 1869 / NCIB 11706 / TK 0415</strain>
    </source>
</reference>
<evidence type="ECO:0000256" key="3">
    <source>
        <dbReference type="ARBA" id="ARBA00022617"/>
    </source>
</evidence>
<keyword evidence="6 10" id="KW-1133">Transmembrane helix</keyword>
<dbReference type="Proteomes" id="UP000002033">
    <property type="component" value="Chromosome"/>
</dbReference>
<keyword evidence="5 9" id="KW-0479">Metal-binding</keyword>
<dbReference type="Gene3D" id="1.10.760.10">
    <property type="entry name" value="Cytochrome c-like domain"/>
    <property type="match status" value="1"/>
</dbReference>
<dbReference type="eggNOG" id="COG2857">
    <property type="taxonomic scope" value="Bacteria"/>
</dbReference>
<organism evidence="13 14">
    <name type="scientific">Hyphomicrobium denitrificans (strain ATCC 51888 / DSM 1869 / NCIMB 11706 / TK 0415)</name>
    <dbReference type="NCBI Taxonomy" id="582899"/>
    <lineage>
        <taxon>Bacteria</taxon>
        <taxon>Pseudomonadati</taxon>
        <taxon>Pseudomonadota</taxon>
        <taxon>Alphaproteobacteria</taxon>
        <taxon>Hyphomicrobiales</taxon>
        <taxon>Hyphomicrobiaceae</taxon>
        <taxon>Hyphomicrobium</taxon>
    </lineage>
</organism>
<dbReference type="InterPro" id="IPR036909">
    <property type="entry name" value="Cyt_c-like_dom_sf"/>
</dbReference>
<evidence type="ECO:0000313" key="14">
    <source>
        <dbReference type="Proteomes" id="UP000002033"/>
    </source>
</evidence>
<keyword evidence="11" id="KW-0732">Signal</keyword>
<dbReference type="PRINTS" id="PR00603">
    <property type="entry name" value="CYTOCHROMEC1"/>
</dbReference>
<keyword evidence="7 9" id="KW-0408">Iron</keyword>
<dbReference type="KEGG" id="hdn:Hden_2526"/>
<evidence type="ECO:0000313" key="13">
    <source>
        <dbReference type="EMBL" id="ADJ24322.1"/>
    </source>
</evidence>
<keyword evidence="3 9" id="KW-0349">Heme</keyword>
<keyword evidence="8 10" id="KW-0472">Membrane</keyword>
<dbReference type="GO" id="GO:0046872">
    <property type="term" value="F:metal ion binding"/>
    <property type="evidence" value="ECO:0007669"/>
    <property type="project" value="UniProtKB-KW"/>
</dbReference>
<feature type="binding site" description="covalent" evidence="9">
    <location>
        <position position="66"/>
    </location>
    <ligand>
        <name>heme c</name>
        <dbReference type="ChEBI" id="CHEBI:61717"/>
    </ligand>
</feature>
<dbReference type="HOGENOM" id="CLU_040334_1_2_5"/>
<feature type="binding site" description="covalent" evidence="9">
    <location>
        <position position="63"/>
    </location>
    <ligand>
        <name>heme c</name>
        <dbReference type="ChEBI" id="CHEBI:61717"/>
    </ligand>
</feature>
<protein>
    <recommendedName>
        <fullName evidence="2">Cytochrome c1</fullName>
    </recommendedName>
</protein>
<dbReference type="InterPro" id="IPR009056">
    <property type="entry name" value="Cyt_c-like_dom"/>
</dbReference>
<evidence type="ECO:0000256" key="1">
    <source>
        <dbReference type="ARBA" id="ARBA00004370"/>
    </source>
</evidence>
<dbReference type="PROSITE" id="PS51007">
    <property type="entry name" value="CYTC"/>
    <property type="match status" value="1"/>
</dbReference>
<feature type="chain" id="PRO_5003116303" description="Cytochrome c1" evidence="11">
    <location>
        <begin position="24"/>
        <end position="287"/>
    </location>
</feature>
<sequence precursor="true">MKRRFSHALAGAIAALVVVPAVAHSAEGGHPEIARQSWAFSGFTGQFDRAQLQRGFQVYKEVCAACHGLKRVAFRNLVQPGGPEFPEASVKALAAEWPNQITDGPNDEGKMFERPPLLSDTIHGPFKNDQEARAAQNGALPPDLSLIARARGIERNPAWYVHPFLMLGDIFKSYQEAGADYLVALLTEYTDAPASFQLAEGKYYNKAFAGHQISMPPPLSEGVVTYQDGTPGTVENYAHDVAAFLSWTADPHFDQRKQIGWQVMLYLIITTILLYIGKKRIWAAIKH</sequence>
<evidence type="ECO:0000256" key="5">
    <source>
        <dbReference type="ARBA" id="ARBA00022723"/>
    </source>
</evidence>
<dbReference type="PANTHER" id="PTHR10266:SF3">
    <property type="entry name" value="CYTOCHROME C1, HEME PROTEIN, MITOCHONDRIAL"/>
    <property type="match status" value="1"/>
</dbReference>
<keyword evidence="4 10" id="KW-0812">Transmembrane</keyword>
<feature type="binding site" description="covalent" evidence="9">
    <location>
        <position position="67"/>
    </location>
    <ligand>
        <name>heme c</name>
        <dbReference type="ChEBI" id="CHEBI:61717"/>
    </ligand>
</feature>
<name>D8JSM8_HYPDA</name>
<evidence type="ECO:0000256" key="4">
    <source>
        <dbReference type="ARBA" id="ARBA00022692"/>
    </source>
</evidence>
<evidence type="ECO:0000256" key="10">
    <source>
        <dbReference type="SAM" id="Phobius"/>
    </source>
</evidence>
<dbReference type="InterPro" id="IPR002326">
    <property type="entry name" value="Cyt_c1"/>
</dbReference>
<feature type="domain" description="Cytochrome c" evidence="12">
    <location>
        <begin position="50"/>
        <end position="194"/>
    </location>
</feature>
<evidence type="ECO:0000256" key="7">
    <source>
        <dbReference type="ARBA" id="ARBA00023004"/>
    </source>
</evidence>
<dbReference type="AlphaFoldDB" id="D8JSM8"/>
<dbReference type="Pfam" id="PF02167">
    <property type="entry name" value="Cytochrom_C1"/>
    <property type="match status" value="1"/>
</dbReference>
<dbReference type="PANTHER" id="PTHR10266">
    <property type="entry name" value="CYTOCHROME C1"/>
    <property type="match status" value="1"/>
</dbReference>
<dbReference type="GO" id="GO:0016020">
    <property type="term" value="C:membrane"/>
    <property type="evidence" value="ECO:0007669"/>
    <property type="project" value="UniProtKB-SubCell"/>
</dbReference>
<evidence type="ECO:0000259" key="12">
    <source>
        <dbReference type="PROSITE" id="PS51007"/>
    </source>
</evidence>
<comment type="cofactor">
    <cofactor evidence="9">
        <name>heme c</name>
        <dbReference type="ChEBI" id="CHEBI:61717"/>
    </cofactor>
    <text evidence="9">Binds 1 heme c group covalently per subunit.</text>
</comment>
<keyword evidence="14" id="KW-1185">Reference proteome</keyword>
<comment type="subcellular location">
    <subcellularLocation>
        <location evidence="1">Membrane</location>
    </subcellularLocation>
</comment>
<feature type="transmembrane region" description="Helical" evidence="10">
    <location>
        <begin position="259"/>
        <end position="277"/>
    </location>
</feature>
<evidence type="ECO:0000256" key="9">
    <source>
        <dbReference type="PIRSR" id="PIRSR602326-1"/>
    </source>
</evidence>
<dbReference type="GO" id="GO:0009055">
    <property type="term" value="F:electron transfer activity"/>
    <property type="evidence" value="ECO:0007669"/>
    <property type="project" value="InterPro"/>
</dbReference>
<accession>D8JSM8</accession>
<evidence type="ECO:0000256" key="6">
    <source>
        <dbReference type="ARBA" id="ARBA00022989"/>
    </source>
</evidence>
<evidence type="ECO:0000256" key="8">
    <source>
        <dbReference type="ARBA" id="ARBA00023136"/>
    </source>
</evidence>
<dbReference type="GO" id="GO:0020037">
    <property type="term" value="F:heme binding"/>
    <property type="evidence" value="ECO:0007669"/>
    <property type="project" value="InterPro"/>
</dbReference>
<dbReference type="EMBL" id="CP002083">
    <property type="protein sequence ID" value="ADJ24322.1"/>
    <property type="molecule type" value="Genomic_DNA"/>
</dbReference>
<proteinExistence type="predicted"/>
<dbReference type="SUPFAM" id="SSF46626">
    <property type="entry name" value="Cytochrome c"/>
    <property type="match status" value="1"/>
</dbReference>
<dbReference type="STRING" id="582899.Hden_2526"/>
<evidence type="ECO:0000256" key="2">
    <source>
        <dbReference type="ARBA" id="ARBA00016165"/>
    </source>
</evidence>
<dbReference type="OrthoDB" id="9808471at2"/>
<evidence type="ECO:0000256" key="11">
    <source>
        <dbReference type="SAM" id="SignalP"/>
    </source>
</evidence>
<feature type="binding site" description="covalent" evidence="9">
    <location>
        <position position="215"/>
    </location>
    <ligand>
        <name>heme c</name>
        <dbReference type="ChEBI" id="CHEBI:61717"/>
    </ligand>
</feature>
<gene>
    <name evidence="13" type="ordered locus">Hden_2526</name>
</gene>
<feature type="signal peptide" evidence="11">
    <location>
        <begin position="1"/>
        <end position="23"/>
    </location>
</feature>
<dbReference type="Gene3D" id="1.20.5.100">
    <property type="entry name" value="Cytochrome c1, transmembrane anchor, C-terminal"/>
    <property type="match status" value="1"/>
</dbReference>